<evidence type="ECO:0000313" key="1">
    <source>
        <dbReference type="EMBL" id="SEP14143.1"/>
    </source>
</evidence>
<keyword evidence="2" id="KW-1185">Reference proteome</keyword>
<reference evidence="2" key="1">
    <citation type="submission" date="2016-10" db="EMBL/GenBank/DDBJ databases">
        <authorList>
            <person name="Varghese N."/>
            <person name="Submissions S."/>
        </authorList>
    </citation>
    <scope>NUCLEOTIDE SEQUENCE [LARGE SCALE GENOMIC DNA]</scope>
    <source>
        <strain evidence="2">Nm76</strain>
    </source>
</reference>
<dbReference type="InterPro" id="IPR008972">
    <property type="entry name" value="Cupredoxin"/>
</dbReference>
<dbReference type="Gene3D" id="2.60.40.420">
    <property type="entry name" value="Cupredoxins - blue copper proteins"/>
    <property type="match status" value="1"/>
</dbReference>
<dbReference type="STRING" id="42354.SAMN05216333_1555"/>
<sequence>MCHMKEHAEMMRLHPYMKHTGSNRIDVLPGEHKELIWHFTNSGTINFACNYSGRFKMMRGKINVEAE</sequence>
<gene>
    <name evidence="1" type="ORF">SAMN05216333_1555</name>
</gene>
<protein>
    <submittedName>
        <fullName evidence="1">Uncharacterized protein</fullName>
    </submittedName>
</protein>
<dbReference type="Proteomes" id="UP000198814">
    <property type="component" value="Unassembled WGS sequence"/>
</dbReference>
<organism evidence="1 2">
    <name type="scientific">Nitrosomonas oligotropha</name>
    <dbReference type="NCBI Taxonomy" id="42354"/>
    <lineage>
        <taxon>Bacteria</taxon>
        <taxon>Pseudomonadati</taxon>
        <taxon>Pseudomonadota</taxon>
        <taxon>Betaproteobacteria</taxon>
        <taxon>Nitrosomonadales</taxon>
        <taxon>Nitrosomonadaceae</taxon>
        <taxon>Nitrosomonas</taxon>
    </lineage>
</organism>
<accession>A0A1H8VFR9</accession>
<dbReference type="EMBL" id="FODO01000055">
    <property type="protein sequence ID" value="SEP14143.1"/>
    <property type="molecule type" value="Genomic_DNA"/>
</dbReference>
<dbReference type="AlphaFoldDB" id="A0A1H8VFR9"/>
<proteinExistence type="predicted"/>
<dbReference type="SUPFAM" id="SSF49503">
    <property type="entry name" value="Cupredoxins"/>
    <property type="match status" value="1"/>
</dbReference>
<name>A0A1H8VFR9_9PROT</name>
<evidence type="ECO:0000313" key="2">
    <source>
        <dbReference type="Proteomes" id="UP000198814"/>
    </source>
</evidence>